<accession>A0A1W1BQ65</accession>
<dbReference type="Pfam" id="PF00072">
    <property type="entry name" value="Response_reg"/>
    <property type="match status" value="1"/>
</dbReference>
<feature type="domain" description="Response regulatory" evidence="13">
    <location>
        <begin position="558"/>
        <end position="677"/>
    </location>
</feature>
<name>A0A1W1BQ65_9ZZZZ</name>
<dbReference type="EC" id="2.7.13.3" evidence="3"/>
<dbReference type="GO" id="GO:0005886">
    <property type="term" value="C:plasma membrane"/>
    <property type="evidence" value="ECO:0007669"/>
    <property type="project" value="UniProtKB-SubCell"/>
</dbReference>
<dbReference type="GO" id="GO:0005524">
    <property type="term" value="F:ATP binding"/>
    <property type="evidence" value="ECO:0007669"/>
    <property type="project" value="UniProtKB-KW"/>
</dbReference>
<dbReference type="InterPro" id="IPR005467">
    <property type="entry name" value="His_kinase_dom"/>
</dbReference>
<evidence type="ECO:0000256" key="8">
    <source>
        <dbReference type="ARBA" id="ARBA00022777"/>
    </source>
</evidence>
<keyword evidence="11" id="KW-0472">Membrane</keyword>
<dbReference type="SMART" id="SM00387">
    <property type="entry name" value="HATPase_c"/>
    <property type="match status" value="1"/>
</dbReference>
<dbReference type="Gene3D" id="3.30.450.40">
    <property type="match status" value="1"/>
</dbReference>
<evidence type="ECO:0000256" key="3">
    <source>
        <dbReference type="ARBA" id="ARBA00012438"/>
    </source>
</evidence>
<dbReference type="PRINTS" id="PR00344">
    <property type="entry name" value="BCTRLSENSOR"/>
</dbReference>
<feature type="domain" description="Histidine kinase" evidence="12">
    <location>
        <begin position="213"/>
        <end position="432"/>
    </location>
</feature>
<keyword evidence="7" id="KW-0547">Nucleotide-binding</keyword>
<dbReference type="InterPro" id="IPR003018">
    <property type="entry name" value="GAF"/>
</dbReference>
<evidence type="ECO:0000259" key="12">
    <source>
        <dbReference type="PROSITE" id="PS50109"/>
    </source>
</evidence>
<evidence type="ECO:0000256" key="1">
    <source>
        <dbReference type="ARBA" id="ARBA00000085"/>
    </source>
</evidence>
<dbReference type="SUPFAM" id="SSF55781">
    <property type="entry name" value="GAF domain-like"/>
    <property type="match status" value="1"/>
</dbReference>
<comment type="catalytic activity">
    <reaction evidence="1">
        <text>ATP + protein L-histidine = ADP + protein N-phospho-L-histidine.</text>
        <dbReference type="EC" id="2.7.13.3"/>
    </reaction>
</comment>
<sequence>MKKLNSKTLQNELADVSKKIDLATSNIEINEQIEHLLTSLLDAEFASLWYYNKRDMSLLRERGNVFVRTLSLEEKRGILYKCFMTKEAKIYNYLASDKDYVAAIDNPDNIKIRSKVIVPLVYDDNFLGIVTVYSSVKKAKKFTKEDIKKLQALSTYLIDIISKMHQCNNKNCSCKKVKQKEAENIAFEEMQRLEASPHKQSRSEKAIDNSIANFIHDMRTPANTLQGFLELLENQITDKRLKEYIINAKESASFINELTTEMLDRISLQREQDSSQLKEIESVKFFANIAEMFVSNMYEKKINFNVYIDPMLPKTIEVDELKLKRVVMNLIGNAYKFTPYGKSIELAIKYNKESQSATIHVKDTGIGIAKEKQKEIFEAFKQAEESTSLHYGGTGLGLSICAGYVAEFGGVLELESEVDKGSRFFFTLPMKIIDETDSFEAVENRDIKIAVLMSSRNSFSLLNIARYFVRMGIDKNNIIAISSVSEIPKDVTHLVVYQHKLDDGIEDNIAKNTKVLIVEEELFSINMDDLDENYNVIPQYGYFSETLYQFINSRKVPKALIVDDDKISILLLERILENEYCEVEVATNGKVALEMIIDSYKKETPYTVIYIDNNMPLMSGLEVMRHVREFERDNKLKPIYAVSTSGNLLDLKAEGKDFNEYVGKPFRVTEIRKFLYH</sequence>
<dbReference type="InterPro" id="IPR029016">
    <property type="entry name" value="GAF-like_dom_sf"/>
</dbReference>
<dbReference type="FunFam" id="3.30.565.10:FF:000023">
    <property type="entry name" value="PAS domain-containing sensor histidine kinase"/>
    <property type="match status" value="1"/>
</dbReference>
<keyword evidence="8" id="KW-0418">Kinase</keyword>
<dbReference type="GO" id="GO:0009927">
    <property type="term" value="F:histidine phosphotransfer kinase activity"/>
    <property type="evidence" value="ECO:0007669"/>
    <property type="project" value="TreeGrafter"/>
</dbReference>
<dbReference type="CDD" id="cd16922">
    <property type="entry name" value="HATPase_EvgS-ArcB-TorS-like"/>
    <property type="match status" value="1"/>
</dbReference>
<evidence type="ECO:0000256" key="11">
    <source>
        <dbReference type="ARBA" id="ARBA00023136"/>
    </source>
</evidence>
<dbReference type="PROSITE" id="PS50110">
    <property type="entry name" value="RESPONSE_REGULATORY"/>
    <property type="match status" value="1"/>
</dbReference>
<dbReference type="PROSITE" id="PS50109">
    <property type="entry name" value="HIS_KIN"/>
    <property type="match status" value="1"/>
</dbReference>
<dbReference type="PANTHER" id="PTHR43047:SF66">
    <property type="entry name" value="HISKA"/>
    <property type="match status" value="1"/>
</dbReference>
<dbReference type="InterPro" id="IPR011006">
    <property type="entry name" value="CheY-like_superfamily"/>
</dbReference>
<keyword evidence="6" id="KW-0808">Transferase</keyword>
<dbReference type="AlphaFoldDB" id="A0A1W1BQ65"/>
<dbReference type="Gene3D" id="3.30.565.10">
    <property type="entry name" value="Histidine kinase-like ATPase, C-terminal domain"/>
    <property type="match status" value="1"/>
</dbReference>
<dbReference type="InterPro" id="IPR004358">
    <property type="entry name" value="Sig_transdc_His_kin-like_C"/>
</dbReference>
<evidence type="ECO:0000256" key="4">
    <source>
        <dbReference type="ARBA" id="ARBA00022475"/>
    </source>
</evidence>
<evidence type="ECO:0000313" key="14">
    <source>
        <dbReference type="EMBL" id="SFV55612.1"/>
    </source>
</evidence>
<keyword evidence="9" id="KW-0067">ATP-binding</keyword>
<keyword evidence="10" id="KW-0902">Two-component regulatory system</keyword>
<organism evidence="14">
    <name type="scientific">hydrothermal vent metagenome</name>
    <dbReference type="NCBI Taxonomy" id="652676"/>
    <lineage>
        <taxon>unclassified sequences</taxon>
        <taxon>metagenomes</taxon>
        <taxon>ecological metagenomes</taxon>
    </lineage>
</organism>
<keyword evidence="4" id="KW-1003">Cell membrane</keyword>
<evidence type="ECO:0000256" key="10">
    <source>
        <dbReference type="ARBA" id="ARBA00023012"/>
    </source>
</evidence>
<dbReference type="EMBL" id="FPHB01000035">
    <property type="protein sequence ID" value="SFV55612.1"/>
    <property type="molecule type" value="Genomic_DNA"/>
</dbReference>
<dbReference type="InterPro" id="IPR036890">
    <property type="entry name" value="HATPase_C_sf"/>
</dbReference>
<protein>
    <recommendedName>
        <fullName evidence="3">histidine kinase</fullName>
        <ecNumber evidence="3">2.7.13.3</ecNumber>
    </recommendedName>
</protein>
<evidence type="ECO:0000259" key="13">
    <source>
        <dbReference type="PROSITE" id="PS50110"/>
    </source>
</evidence>
<gene>
    <name evidence="14" type="ORF">MNB_SM-7-602</name>
</gene>
<dbReference type="Gene3D" id="1.10.287.130">
    <property type="match status" value="1"/>
</dbReference>
<comment type="subcellular location">
    <subcellularLocation>
        <location evidence="2">Cell membrane</location>
    </subcellularLocation>
</comment>
<dbReference type="Pfam" id="PF02518">
    <property type="entry name" value="HATPase_c"/>
    <property type="match status" value="1"/>
</dbReference>
<dbReference type="InterPro" id="IPR003661">
    <property type="entry name" value="HisK_dim/P_dom"/>
</dbReference>
<evidence type="ECO:0000256" key="9">
    <source>
        <dbReference type="ARBA" id="ARBA00022840"/>
    </source>
</evidence>
<evidence type="ECO:0000256" key="7">
    <source>
        <dbReference type="ARBA" id="ARBA00022741"/>
    </source>
</evidence>
<dbReference type="InterPro" id="IPR003594">
    <property type="entry name" value="HATPase_dom"/>
</dbReference>
<dbReference type="SUPFAM" id="SSF52172">
    <property type="entry name" value="CheY-like"/>
    <property type="match status" value="1"/>
</dbReference>
<evidence type="ECO:0000256" key="5">
    <source>
        <dbReference type="ARBA" id="ARBA00022553"/>
    </source>
</evidence>
<dbReference type="CDD" id="cd00082">
    <property type="entry name" value="HisKA"/>
    <property type="match status" value="1"/>
</dbReference>
<keyword evidence="5" id="KW-0597">Phosphoprotein</keyword>
<dbReference type="InterPro" id="IPR001789">
    <property type="entry name" value="Sig_transdc_resp-reg_receiver"/>
</dbReference>
<dbReference type="InterPro" id="IPR036097">
    <property type="entry name" value="HisK_dim/P_sf"/>
</dbReference>
<dbReference type="SUPFAM" id="SSF47384">
    <property type="entry name" value="Homodimeric domain of signal transducing histidine kinase"/>
    <property type="match status" value="1"/>
</dbReference>
<dbReference type="Pfam" id="PF13185">
    <property type="entry name" value="GAF_2"/>
    <property type="match status" value="1"/>
</dbReference>
<evidence type="ECO:0000256" key="6">
    <source>
        <dbReference type="ARBA" id="ARBA00022679"/>
    </source>
</evidence>
<dbReference type="PANTHER" id="PTHR43047">
    <property type="entry name" value="TWO-COMPONENT HISTIDINE PROTEIN KINASE"/>
    <property type="match status" value="1"/>
</dbReference>
<reference evidence="14" key="1">
    <citation type="submission" date="2016-10" db="EMBL/GenBank/DDBJ databases">
        <authorList>
            <person name="de Groot N.N."/>
        </authorList>
    </citation>
    <scope>NUCLEOTIDE SEQUENCE</scope>
</reference>
<dbReference type="Gene3D" id="3.40.50.2300">
    <property type="match status" value="1"/>
</dbReference>
<dbReference type="CDD" id="cd17546">
    <property type="entry name" value="REC_hyHK_CKI1_RcsC-like"/>
    <property type="match status" value="1"/>
</dbReference>
<dbReference type="GO" id="GO:0000155">
    <property type="term" value="F:phosphorelay sensor kinase activity"/>
    <property type="evidence" value="ECO:0007669"/>
    <property type="project" value="InterPro"/>
</dbReference>
<evidence type="ECO:0000256" key="2">
    <source>
        <dbReference type="ARBA" id="ARBA00004236"/>
    </source>
</evidence>
<dbReference type="SUPFAM" id="SSF55874">
    <property type="entry name" value="ATPase domain of HSP90 chaperone/DNA topoisomerase II/histidine kinase"/>
    <property type="match status" value="1"/>
</dbReference>
<dbReference type="SMART" id="SM00448">
    <property type="entry name" value="REC"/>
    <property type="match status" value="1"/>
</dbReference>
<proteinExistence type="predicted"/>